<keyword evidence="2" id="KW-1185">Reference proteome</keyword>
<sequence length="88" mass="10163">MLTEREIAIYALGKTEGVHSIAETLGKGLDDEKYIESWNKTMKLLGIELPLKELEKIYKEFAEKMEQVVDESELKNKDEMGKKTQKTK</sequence>
<reference evidence="1 2" key="1">
    <citation type="submission" date="2014-06" db="EMBL/GenBank/DDBJ databases">
        <authorList>
            <person name="Ngugi D.K."/>
            <person name="Blom J."/>
            <person name="Alam I."/>
            <person name="Rashid M."/>
            <person name="Ba Alawi W."/>
            <person name="Zhang G."/>
            <person name="Hikmawan T."/>
            <person name="Guan Y."/>
            <person name="Antunes A."/>
            <person name="Siam R."/>
            <person name="ElDorry H."/>
            <person name="Bajic V."/>
            <person name="Stingl U."/>
        </authorList>
    </citation>
    <scope>NUCLEOTIDE SEQUENCE [LARGE SCALE GENOMIC DNA]</scope>
    <source>
        <strain evidence="1">SCGC AAA799-N04</strain>
    </source>
</reference>
<name>A0A081RPI8_9ARCH</name>
<protein>
    <submittedName>
        <fullName evidence="1">Uncharacterized protein</fullName>
    </submittedName>
</protein>
<organism evidence="1 2">
    <name type="scientific">Marine Group I thaumarchaeote SCGC AAA799-N04</name>
    <dbReference type="NCBI Taxonomy" id="1502293"/>
    <lineage>
        <taxon>Archaea</taxon>
        <taxon>Nitrososphaerota</taxon>
        <taxon>Marine Group I</taxon>
    </lineage>
</organism>
<comment type="caution">
    <text evidence="1">The sequence shown here is derived from an EMBL/GenBank/DDBJ whole genome shotgun (WGS) entry which is preliminary data.</text>
</comment>
<accession>A0A081RPI8</accession>
<evidence type="ECO:0000313" key="2">
    <source>
        <dbReference type="Proteomes" id="UP000028059"/>
    </source>
</evidence>
<dbReference type="Proteomes" id="UP000028059">
    <property type="component" value="Unassembled WGS sequence"/>
</dbReference>
<dbReference type="AlphaFoldDB" id="A0A081RPI8"/>
<dbReference type="EMBL" id="JOKN01000004">
    <property type="protein sequence ID" value="KEQ57111.1"/>
    <property type="molecule type" value="Genomic_DNA"/>
</dbReference>
<dbReference type="PATRIC" id="fig|1502293.3.peg.368"/>
<gene>
    <name evidence="1" type="ORF">AAA799N04_00391</name>
</gene>
<proteinExistence type="predicted"/>
<evidence type="ECO:0000313" key="1">
    <source>
        <dbReference type="EMBL" id="KEQ57111.1"/>
    </source>
</evidence>